<gene>
    <name evidence="3" type="ORF">OVA965_LOCUS14709</name>
    <name evidence="4" type="ORF">TMI583_LOCUS14713</name>
</gene>
<reference evidence="3" key="1">
    <citation type="submission" date="2021-02" db="EMBL/GenBank/DDBJ databases">
        <authorList>
            <person name="Nowell W R."/>
        </authorList>
    </citation>
    <scope>NUCLEOTIDE SEQUENCE</scope>
</reference>
<dbReference type="SMART" id="SM00408">
    <property type="entry name" value="IGc2"/>
    <property type="match status" value="1"/>
</dbReference>
<name>A0A8S2DTF5_9BILA</name>
<organism evidence="3 5">
    <name type="scientific">Didymodactylos carnosus</name>
    <dbReference type="NCBI Taxonomy" id="1234261"/>
    <lineage>
        <taxon>Eukaryota</taxon>
        <taxon>Metazoa</taxon>
        <taxon>Spiralia</taxon>
        <taxon>Gnathifera</taxon>
        <taxon>Rotifera</taxon>
        <taxon>Eurotatoria</taxon>
        <taxon>Bdelloidea</taxon>
        <taxon>Philodinida</taxon>
        <taxon>Philodinidae</taxon>
        <taxon>Didymodactylos</taxon>
    </lineage>
</organism>
<dbReference type="Pfam" id="PF13927">
    <property type="entry name" value="Ig_3"/>
    <property type="match status" value="1"/>
</dbReference>
<protein>
    <recommendedName>
        <fullName evidence="2">Ig-like domain-containing protein</fullName>
    </recommendedName>
</protein>
<dbReference type="EMBL" id="CAJOBA010006457">
    <property type="protein sequence ID" value="CAF3773387.1"/>
    <property type="molecule type" value="Genomic_DNA"/>
</dbReference>
<feature type="domain" description="Ig-like" evidence="2">
    <location>
        <begin position="25"/>
        <end position="131"/>
    </location>
</feature>
<evidence type="ECO:0000256" key="1">
    <source>
        <dbReference type="SAM" id="SignalP"/>
    </source>
</evidence>
<dbReference type="InterPro" id="IPR036179">
    <property type="entry name" value="Ig-like_dom_sf"/>
</dbReference>
<feature type="chain" id="PRO_5035646580" description="Ig-like domain-containing protein" evidence="1">
    <location>
        <begin position="24"/>
        <end position="163"/>
    </location>
</feature>
<dbReference type="SMART" id="SM00409">
    <property type="entry name" value="IG"/>
    <property type="match status" value="1"/>
</dbReference>
<comment type="caution">
    <text evidence="3">The sequence shown here is derived from an EMBL/GenBank/DDBJ whole genome shotgun (WGS) entry which is preliminary data.</text>
</comment>
<evidence type="ECO:0000313" key="3">
    <source>
        <dbReference type="EMBL" id="CAF1004068.1"/>
    </source>
</evidence>
<dbReference type="Proteomes" id="UP000677228">
    <property type="component" value="Unassembled WGS sequence"/>
</dbReference>
<dbReference type="EMBL" id="CAJNOK010006449">
    <property type="protein sequence ID" value="CAF1004068.1"/>
    <property type="molecule type" value="Genomic_DNA"/>
</dbReference>
<feature type="signal peptide" evidence="1">
    <location>
        <begin position="1"/>
        <end position="23"/>
    </location>
</feature>
<dbReference type="Proteomes" id="UP000682733">
    <property type="component" value="Unassembled WGS sequence"/>
</dbReference>
<evidence type="ECO:0000313" key="4">
    <source>
        <dbReference type="EMBL" id="CAF3773387.1"/>
    </source>
</evidence>
<proteinExistence type="predicted"/>
<dbReference type="InterPro" id="IPR007110">
    <property type="entry name" value="Ig-like_dom"/>
</dbReference>
<dbReference type="AlphaFoldDB" id="A0A8S2DTF5"/>
<dbReference type="InterPro" id="IPR013783">
    <property type="entry name" value="Ig-like_fold"/>
</dbReference>
<keyword evidence="1" id="KW-0732">Signal</keyword>
<accession>A0A8S2DTF5</accession>
<dbReference type="PROSITE" id="PS50835">
    <property type="entry name" value="IG_LIKE"/>
    <property type="match status" value="1"/>
</dbReference>
<evidence type="ECO:0000313" key="5">
    <source>
        <dbReference type="Proteomes" id="UP000677228"/>
    </source>
</evidence>
<dbReference type="InterPro" id="IPR003598">
    <property type="entry name" value="Ig_sub2"/>
</dbReference>
<dbReference type="Gene3D" id="2.60.40.10">
    <property type="entry name" value="Immunoglobulins"/>
    <property type="match status" value="1"/>
</dbReference>
<sequence length="163" mass="18077">MFGLTQFVVLVSLVLLVNKSVFTLPSESSETSIFQQSSQYSEHSTSTKSVSIGQDIVVPCKFNQKSDKESFSWIKDGQAFPVADKQPKYEIVTEGGNYNLLIKNATEQDSGTYVCQNTDKSLTMTTILEVTKSSSFELKPDIFSTSFFNDKKPSINTLNVTIS</sequence>
<evidence type="ECO:0000259" key="2">
    <source>
        <dbReference type="PROSITE" id="PS50835"/>
    </source>
</evidence>
<dbReference type="SUPFAM" id="SSF48726">
    <property type="entry name" value="Immunoglobulin"/>
    <property type="match status" value="1"/>
</dbReference>
<dbReference type="InterPro" id="IPR003599">
    <property type="entry name" value="Ig_sub"/>
</dbReference>